<reference evidence="2" key="2">
    <citation type="submission" date="2021-04" db="EMBL/GenBank/DDBJ databases">
        <authorList>
            <person name="Podell S."/>
        </authorList>
    </citation>
    <scope>NUCLEOTIDE SEQUENCE</scope>
    <source>
        <strain evidence="2">Hildebrandi</strain>
    </source>
</reference>
<gene>
    <name evidence="2" type="ORF">IV203_022849</name>
    <name evidence="3" type="ORF">IV203_034376</name>
</gene>
<comment type="caution">
    <text evidence="2">The sequence shown here is derived from an EMBL/GenBank/DDBJ whole genome shotgun (WGS) entry which is preliminary data.</text>
</comment>
<sequence>MRLLSSNDQGRLPTTLEEASSQSFWDDAVVVTTANQPHKIVYVNAAWVELCGYTPEMAMGKTFSMLLHGQESNTAVAKLASKQCLETRLPHQFYVVNYTASGERFVNRITMGPIYRSGCTNSNVNSEPHGTTQLASFSPKLQYMVAILKKVEHESDVAMTA</sequence>
<evidence type="ECO:0000313" key="2">
    <source>
        <dbReference type="EMBL" id="KAG7338151.1"/>
    </source>
</evidence>
<dbReference type="OrthoDB" id="198984at2759"/>
<keyword evidence="4" id="KW-1185">Reference proteome</keyword>
<protein>
    <submittedName>
        <fullName evidence="2">PAS domain S-box containing protein</fullName>
    </submittedName>
</protein>
<dbReference type="CDD" id="cd00130">
    <property type="entry name" value="PAS"/>
    <property type="match status" value="1"/>
</dbReference>
<feature type="domain" description="PAS" evidence="1">
    <location>
        <begin position="27"/>
        <end position="88"/>
    </location>
</feature>
<accession>A0A9K3K6Z7</accession>
<dbReference type="NCBIfam" id="TIGR00229">
    <property type="entry name" value="sensory_box"/>
    <property type="match status" value="1"/>
</dbReference>
<dbReference type="Pfam" id="PF13426">
    <property type="entry name" value="PAS_9"/>
    <property type="match status" value="1"/>
</dbReference>
<dbReference type="EMBL" id="JAGRRH010000064">
    <property type="protein sequence ID" value="KAG7338151.1"/>
    <property type="molecule type" value="Genomic_DNA"/>
</dbReference>
<evidence type="ECO:0000259" key="1">
    <source>
        <dbReference type="PROSITE" id="PS50112"/>
    </source>
</evidence>
<evidence type="ECO:0000313" key="3">
    <source>
        <dbReference type="EMBL" id="KAG7373652.1"/>
    </source>
</evidence>
<organism evidence="2 4">
    <name type="scientific">Nitzschia inconspicua</name>
    <dbReference type="NCBI Taxonomy" id="303405"/>
    <lineage>
        <taxon>Eukaryota</taxon>
        <taxon>Sar</taxon>
        <taxon>Stramenopiles</taxon>
        <taxon>Ochrophyta</taxon>
        <taxon>Bacillariophyta</taxon>
        <taxon>Bacillariophyceae</taxon>
        <taxon>Bacillariophycidae</taxon>
        <taxon>Bacillariales</taxon>
        <taxon>Bacillariaceae</taxon>
        <taxon>Nitzschia</taxon>
    </lineage>
</organism>
<proteinExistence type="predicted"/>
<dbReference type="PROSITE" id="PS50112">
    <property type="entry name" value="PAS"/>
    <property type="match status" value="1"/>
</dbReference>
<evidence type="ECO:0000313" key="4">
    <source>
        <dbReference type="Proteomes" id="UP000693970"/>
    </source>
</evidence>
<dbReference type="EMBL" id="JAGRRH010000002">
    <property type="protein sequence ID" value="KAG7373652.1"/>
    <property type="molecule type" value="Genomic_DNA"/>
</dbReference>
<dbReference type="AlphaFoldDB" id="A0A9K3K6Z7"/>
<reference evidence="2" key="1">
    <citation type="journal article" date="2021" name="Sci. Rep.">
        <title>Diploid genomic architecture of Nitzschia inconspicua, an elite biomass production diatom.</title>
        <authorList>
            <person name="Oliver A."/>
            <person name="Podell S."/>
            <person name="Pinowska A."/>
            <person name="Traller J.C."/>
            <person name="Smith S.R."/>
            <person name="McClure R."/>
            <person name="Beliaev A."/>
            <person name="Bohutskyi P."/>
            <person name="Hill E.A."/>
            <person name="Rabines A."/>
            <person name="Zheng H."/>
            <person name="Allen L.Z."/>
            <person name="Kuo A."/>
            <person name="Grigoriev I.V."/>
            <person name="Allen A.E."/>
            <person name="Hazlebeck D."/>
            <person name="Allen E.E."/>
        </authorList>
    </citation>
    <scope>NUCLEOTIDE SEQUENCE</scope>
    <source>
        <strain evidence="2">Hildebrandi</strain>
    </source>
</reference>
<dbReference type="InterPro" id="IPR000014">
    <property type="entry name" value="PAS"/>
</dbReference>
<dbReference type="Proteomes" id="UP000693970">
    <property type="component" value="Unassembled WGS sequence"/>
</dbReference>
<name>A0A9K3K6Z7_9STRA</name>